<keyword evidence="1" id="KW-0472">Membrane</keyword>
<dbReference type="EMBL" id="PITJ01000841">
    <property type="protein sequence ID" value="TBU00981.1"/>
    <property type="molecule type" value="Genomic_DNA"/>
</dbReference>
<accession>A0A4Q9L2A0</accession>
<evidence type="ECO:0000256" key="1">
    <source>
        <dbReference type="SAM" id="Phobius"/>
    </source>
</evidence>
<evidence type="ECO:0000313" key="3">
    <source>
        <dbReference type="Proteomes" id="UP000292362"/>
    </source>
</evidence>
<dbReference type="VEuPathDB" id="MicrosporidiaDB:CWI37_0841p0010"/>
<organism evidence="2 3">
    <name type="scientific">Hamiltosporidium tvaerminnensis</name>
    <dbReference type="NCBI Taxonomy" id="1176355"/>
    <lineage>
        <taxon>Eukaryota</taxon>
        <taxon>Fungi</taxon>
        <taxon>Fungi incertae sedis</taxon>
        <taxon>Microsporidia</taxon>
        <taxon>Dubosqiidae</taxon>
        <taxon>Hamiltosporidium</taxon>
    </lineage>
</organism>
<dbReference type="Proteomes" id="UP000292362">
    <property type="component" value="Unassembled WGS sequence"/>
</dbReference>
<reference evidence="2 3" key="1">
    <citation type="submission" date="2017-12" db="EMBL/GenBank/DDBJ databases">
        <authorList>
            <person name="Pombert J.-F."/>
            <person name="Haag K.L."/>
            <person name="Ebert D."/>
        </authorList>
    </citation>
    <scope>NUCLEOTIDE SEQUENCE [LARGE SCALE GENOMIC DNA]</scope>
    <source>
        <strain evidence="2">FI-OER-3-3</strain>
    </source>
</reference>
<dbReference type="Gene3D" id="3.80.10.10">
    <property type="entry name" value="Ribonuclease Inhibitor"/>
    <property type="match status" value="1"/>
</dbReference>
<comment type="caution">
    <text evidence="2">The sequence shown here is derived from an EMBL/GenBank/DDBJ whole genome shotgun (WGS) entry which is preliminary data.</text>
</comment>
<dbReference type="InterPro" id="IPR032675">
    <property type="entry name" value="LRR_dom_sf"/>
</dbReference>
<name>A0A4Q9L2A0_9MICR</name>
<proteinExistence type="predicted"/>
<gene>
    <name evidence="2" type="ORF">CWI37_0841p0010</name>
</gene>
<keyword evidence="1" id="KW-1133">Transmembrane helix</keyword>
<evidence type="ECO:0000313" key="2">
    <source>
        <dbReference type="EMBL" id="TBU00981.1"/>
    </source>
</evidence>
<sequence length="786" mass="91646">MTYGDKQMYTNLKKNVNSHIGLTYILIQIIYLLILLESAFAYKFTYSFEQTEDSAILFFKENEVCDTEKSSNYEVNIIFDVDIMLINKKSHVFTYEKENFISLSILDDILSSNNTGNETKCGIIECNFELSYFLKLTKNIAELPVKLNDDKIKCMLSVLKCFKAVENKMFKEFLNALIFTEFVFINRNDARQSFLNQEELFNLSIKSDYCIIKVIISSFFKAFMIEHVFYGGNLILLEEPGVNFDVSFFDIHVPYRNLLINNTKIFFILENILQNIRCRNIFRFVLNSIDIRSVIINYLQESRILNSSILFHILRFDMLKSIIISNFNTSSIYFVDKLFKVLDQNIDYLSLKNTVVNKNVLDDLFERLKLKGLVLFGNCLLEGPDPVENYLYFNKTLEYLNLKVLNACFSWLLNVFETKNLRKLILTFLTSNAQKNFMKEFCKVNKNTNILHIEICFFDELFYSFCDSLSYFKSLQTLIISRFKTDGYTESCLIKAIKSMKNLEHIEILHHGVSEKFYNFLLQKRGIKNIVLKNFIYSPNTLKFDSLNNNVSISEFFLNNVKITEDSLIEICKCGTLTKLKLNVCNLEPSLVSSQYSLLLKNIVSLYLEDSNLAIIKNMNILTQLNCLETLYISKCGFSCGYLAKLSSSCNLKLKSLSYISGILDANDLDRIKKMEVLRELNLSGSKFKKCGFYSLGHSNKFLGFLKDLNLNFVKIDLEDLKLIREFRELERLTLTFSNVNMYTENGFVVSHNLYRIASKNINDMSNYYKLRCYLREEVAGIYFYD</sequence>
<feature type="transmembrane region" description="Helical" evidence="1">
    <location>
        <begin position="21"/>
        <end position="42"/>
    </location>
</feature>
<keyword evidence="1" id="KW-0812">Transmembrane</keyword>
<protein>
    <submittedName>
        <fullName evidence="2">Uncharacterized protein</fullName>
    </submittedName>
</protein>
<dbReference type="SUPFAM" id="SSF52047">
    <property type="entry name" value="RNI-like"/>
    <property type="match status" value="2"/>
</dbReference>
<dbReference type="AlphaFoldDB" id="A0A4Q9L2A0"/>